<dbReference type="InterPro" id="IPR036514">
    <property type="entry name" value="SGNH_hydro_sf"/>
</dbReference>
<dbReference type="Gene3D" id="3.40.50.1110">
    <property type="entry name" value="SGNH hydrolase"/>
    <property type="match status" value="1"/>
</dbReference>
<evidence type="ECO:0000259" key="2">
    <source>
        <dbReference type="Pfam" id="PF13472"/>
    </source>
</evidence>
<evidence type="ECO:0000313" key="4">
    <source>
        <dbReference type="Proteomes" id="UP001223586"/>
    </source>
</evidence>
<keyword evidence="4" id="KW-1185">Reference proteome</keyword>
<dbReference type="PROSITE" id="PS51257">
    <property type="entry name" value="PROKAR_LIPOPROTEIN"/>
    <property type="match status" value="1"/>
</dbReference>
<accession>A0ABT9WS22</accession>
<dbReference type="Pfam" id="PF13472">
    <property type="entry name" value="Lipase_GDSL_2"/>
    <property type="match status" value="1"/>
</dbReference>
<organism evidence="3 4">
    <name type="scientific">Bacillus chungangensis</name>
    <dbReference type="NCBI Taxonomy" id="587633"/>
    <lineage>
        <taxon>Bacteria</taxon>
        <taxon>Bacillati</taxon>
        <taxon>Bacillota</taxon>
        <taxon>Bacilli</taxon>
        <taxon>Bacillales</taxon>
        <taxon>Bacillaceae</taxon>
        <taxon>Bacillus</taxon>
    </lineage>
</organism>
<dbReference type="RefSeq" id="WP_307228969.1">
    <property type="nucleotide sequence ID" value="NZ_JAUSTT010000010.1"/>
</dbReference>
<dbReference type="Proteomes" id="UP001223586">
    <property type="component" value="Unassembled WGS sequence"/>
</dbReference>
<dbReference type="SUPFAM" id="SSF52266">
    <property type="entry name" value="SGNH hydrolase"/>
    <property type="match status" value="1"/>
</dbReference>
<comment type="caution">
    <text evidence="3">The sequence shown here is derived from an EMBL/GenBank/DDBJ whole genome shotgun (WGS) entry which is preliminary data.</text>
</comment>
<feature type="domain" description="SGNH hydrolase-type esterase" evidence="2">
    <location>
        <begin position="52"/>
        <end position="242"/>
    </location>
</feature>
<dbReference type="PANTHER" id="PTHR30383:SF27">
    <property type="entry name" value="SPORE GERMINATION LIPASE LIPC"/>
    <property type="match status" value="1"/>
</dbReference>
<dbReference type="EMBL" id="JAUSTT010000010">
    <property type="protein sequence ID" value="MDQ0176093.1"/>
    <property type="molecule type" value="Genomic_DNA"/>
</dbReference>
<evidence type="ECO:0000313" key="3">
    <source>
        <dbReference type="EMBL" id="MDQ0176093.1"/>
    </source>
</evidence>
<name>A0ABT9WS22_9BACI</name>
<reference evidence="3 4" key="1">
    <citation type="submission" date="2023-07" db="EMBL/GenBank/DDBJ databases">
        <title>Genomic Encyclopedia of Type Strains, Phase IV (KMG-IV): sequencing the most valuable type-strain genomes for metagenomic binning, comparative biology and taxonomic classification.</title>
        <authorList>
            <person name="Goeker M."/>
        </authorList>
    </citation>
    <scope>NUCLEOTIDE SEQUENCE [LARGE SCALE GENOMIC DNA]</scope>
    <source>
        <strain evidence="3 4">DSM 23837</strain>
    </source>
</reference>
<proteinExistence type="predicted"/>
<gene>
    <name evidence="3" type="ORF">J2S08_001929</name>
</gene>
<dbReference type="CDD" id="cd04506">
    <property type="entry name" value="SGNH_hydrolase_YpmR_like"/>
    <property type="match status" value="1"/>
</dbReference>
<evidence type="ECO:0000256" key="1">
    <source>
        <dbReference type="SAM" id="SignalP"/>
    </source>
</evidence>
<keyword evidence="1" id="KW-0732">Signal</keyword>
<dbReference type="PANTHER" id="PTHR30383">
    <property type="entry name" value="THIOESTERASE 1/PROTEASE 1/LYSOPHOSPHOLIPASE L1"/>
    <property type="match status" value="1"/>
</dbReference>
<dbReference type="InterPro" id="IPR013830">
    <property type="entry name" value="SGNH_hydro"/>
</dbReference>
<sequence>MKKKFTFLFAALLFLTGCSTTVQKHTVKLVEMDEKKELSKHFIPQELSIVSLGDSLTQGVGDSRDAGGYIPYLKEQLEMLKDIRTAKIENYGVSGNRTDQLLKRLKKPEVKKAIEHTDMVMITIGGNDVMKVFREHFANLDLSVFEKAKKGYEKRLQEILHTIRNYNPDVYIVLIGIYNPFEKWFEIEELDHIILDWNKTSEKIISQFEQAAYIPIIDIFENKEEELLYNDQFHPNDRGYELISNRLFIHVREYLEMNE</sequence>
<feature type="signal peptide" evidence="1">
    <location>
        <begin position="1"/>
        <end position="24"/>
    </location>
</feature>
<feature type="chain" id="PRO_5045804491" evidence="1">
    <location>
        <begin position="25"/>
        <end position="259"/>
    </location>
</feature>
<protein>
    <submittedName>
        <fullName evidence="3">Lysophospholipase L1-like esterase</fullName>
    </submittedName>
</protein>
<dbReference type="InterPro" id="IPR051532">
    <property type="entry name" value="Ester_Hydrolysis_Enzymes"/>
</dbReference>